<dbReference type="EMBL" id="LNXW01000013">
    <property type="protein sequence ID" value="KTC79868.1"/>
    <property type="molecule type" value="Genomic_DNA"/>
</dbReference>
<keyword evidence="9 13" id="KW-1133">Transmembrane helix</keyword>
<dbReference type="GO" id="GO:0022904">
    <property type="term" value="P:respiratory electron transport chain"/>
    <property type="evidence" value="ECO:0007669"/>
    <property type="project" value="InterPro"/>
</dbReference>
<keyword evidence="6 13" id="KW-0812">Transmembrane</keyword>
<dbReference type="PATRIC" id="fig|28084.5.peg.2049"/>
<evidence type="ECO:0000313" key="16">
    <source>
        <dbReference type="Proteomes" id="UP000054921"/>
    </source>
</evidence>
<evidence type="ECO:0000256" key="1">
    <source>
        <dbReference type="ARBA" id="ARBA00001970"/>
    </source>
</evidence>
<dbReference type="GO" id="GO:0046872">
    <property type="term" value="F:metal ion binding"/>
    <property type="evidence" value="ECO:0007669"/>
    <property type="project" value="UniProtKB-KW"/>
</dbReference>
<feature type="transmembrane region" description="Helical" evidence="13">
    <location>
        <begin position="143"/>
        <end position="164"/>
    </location>
</feature>
<evidence type="ECO:0000256" key="11">
    <source>
        <dbReference type="ARBA" id="ARBA00023136"/>
    </source>
</evidence>
<keyword evidence="7" id="KW-0479">Metal-binding</keyword>
<evidence type="ECO:0000256" key="13">
    <source>
        <dbReference type="SAM" id="Phobius"/>
    </source>
</evidence>
<dbReference type="InterPro" id="IPR011577">
    <property type="entry name" value="Cyt_b561_bac/Ni-Hgenase"/>
</dbReference>
<evidence type="ECO:0000256" key="7">
    <source>
        <dbReference type="ARBA" id="ARBA00022723"/>
    </source>
</evidence>
<dbReference type="STRING" id="28084.Lche_1888"/>
<dbReference type="GO" id="GO:0005886">
    <property type="term" value="C:plasma membrane"/>
    <property type="evidence" value="ECO:0007669"/>
    <property type="project" value="UniProtKB-SubCell"/>
</dbReference>
<dbReference type="Pfam" id="PF01292">
    <property type="entry name" value="Ni_hydr_CYTB"/>
    <property type="match status" value="1"/>
</dbReference>
<evidence type="ECO:0000256" key="10">
    <source>
        <dbReference type="ARBA" id="ARBA00023004"/>
    </source>
</evidence>
<dbReference type="GO" id="GO:0020037">
    <property type="term" value="F:heme binding"/>
    <property type="evidence" value="ECO:0007669"/>
    <property type="project" value="TreeGrafter"/>
</dbReference>
<dbReference type="PANTHER" id="PTHR30529:SF1">
    <property type="entry name" value="CYTOCHROME B561 HOMOLOG 2"/>
    <property type="match status" value="1"/>
</dbReference>
<feature type="domain" description="Cytochrome b561 bacterial/Ni-hydrogenase" evidence="14">
    <location>
        <begin position="9"/>
        <end position="176"/>
    </location>
</feature>
<feature type="transmembrane region" description="Helical" evidence="13">
    <location>
        <begin position="44"/>
        <end position="68"/>
    </location>
</feature>
<dbReference type="SUPFAM" id="SSF81342">
    <property type="entry name" value="Transmembrane di-heme cytochromes"/>
    <property type="match status" value="1"/>
</dbReference>
<protein>
    <submittedName>
        <fullName evidence="15">Cytochrome b561 family protein</fullName>
    </submittedName>
</protein>
<reference evidence="15 16" key="1">
    <citation type="submission" date="2015-11" db="EMBL/GenBank/DDBJ databases">
        <title>Genomic analysis of 38 Legionella species identifies large and diverse effector repertoires.</title>
        <authorList>
            <person name="Burstein D."/>
            <person name="Amaro F."/>
            <person name="Zusman T."/>
            <person name="Lifshitz Z."/>
            <person name="Cohen O."/>
            <person name="Gilbert J.A."/>
            <person name="Pupko T."/>
            <person name="Shuman H.A."/>
            <person name="Segal G."/>
        </authorList>
    </citation>
    <scope>NUCLEOTIDE SEQUENCE [LARGE SCALE GENOMIC DNA]</scope>
    <source>
        <strain evidence="15 16">ORW</strain>
    </source>
</reference>
<dbReference type="AlphaFoldDB" id="A0A0W0S8D7"/>
<evidence type="ECO:0000256" key="8">
    <source>
        <dbReference type="ARBA" id="ARBA00022982"/>
    </source>
</evidence>
<evidence type="ECO:0000256" key="12">
    <source>
        <dbReference type="ARBA" id="ARBA00037975"/>
    </source>
</evidence>
<comment type="similarity">
    <text evidence="12">Belongs to the cytochrome b561 family.</text>
</comment>
<comment type="cofactor">
    <cofactor evidence="1">
        <name>heme b</name>
        <dbReference type="ChEBI" id="CHEBI:60344"/>
    </cofactor>
</comment>
<name>A0A0W0S8D7_9GAMM</name>
<evidence type="ECO:0000256" key="4">
    <source>
        <dbReference type="ARBA" id="ARBA00022475"/>
    </source>
</evidence>
<dbReference type="GO" id="GO:0009055">
    <property type="term" value="F:electron transfer activity"/>
    <property type="evidence" value="ECO:0007669"/>
    <property type="project" value="InterPro"/>
</dbReference>
<evidence type="ECO:0000313" key="15">
    <source>
        <dbReference type="EMBL" id="KTC79868.1"/>
    </source>
</evidence>
<dbReference type="PANTHER" id="PTHR30529">
    <property type="entry name" value="CYTOCHROME B561"/>
    <property type="match status" value="1"/>
</dbReference>
<evidence type="ECO:0000256" key="2">
    <source>
        <dbReference type="ARBA" id="ARBA00004651"/>
    </source>
</evidence>
<dbReference type="InterPro" id="IPR016174">
    <property type="entry name" value="Di-haem_cyt_TM"/>
</dbReference>
<sequence>MLRNTLKGFGSITKLLHWLIVILIATQFYLVWSLSDNSPLMPRYIMLHKSIGVTILILGILFIIWHILNIKPQPPENQPRWQHVISKIVHHTLFILIILIPIVGYLLTCSDGKPISFFGWFTIPCLIPANEQLGNVMFSTHETLAFIILALVGLHFLAALYHHLIRKDDVLKRMLPFTSKNKH</sequence>
<proteinExistence type="inferred from homology"/>
<evidence type="ECO:0000256" key="5">
    <source>
        <dbReference type="ARBA" id="ARBA00022617"/>
    </source>
</evidence>
<accession>A0A0W0S8D7</accession>
<evidence type="ECO:0000256" key="3">
    <source>
        <dbReference type="ARBA" id="ARBA00022448"/>
    </source>
</evidence>
<comment type="caution">
    <text evidence="15">The sequence shown here is derived from an EMBL/GenBank/DDBJ whole genome shotgun (WGS) entry which is preliminary data.</text>
</comment>
<keyword evidence="3" id="KW-0813">Transport</keyword>
<dbReference type="InterPro" id="IPR052168">
    <property type="entry name" value="Cytochrome_b561_oxidase"/>
</dbReference>
<dbReference type="RefSeq" id="WP_058387782.1">
    <property type="nucleotide sequence ID" value="NZ_LNXW01000013.1"/>
</dbReference>
<organism evidence="15 16">
    <name type="scientific">Legionella cherrii</name>
    <dbReference type="NCBI Taxonomy" id="28084"/>
    <lineage>
        <taxon>Bacteria</taxon>
        <taxon>Pseudomonadati</taxon>
        <taxon>Pseudomonadota</taxon>
        <taxon>Gammaproteobacteria</taxon>
        <taxon>Legionellales</taxon>
        <taxon>Legionellaceae</taxon>
        <taxon>Legionella</taxon>
    </lineage>
</organism>
<feature type="transmembrane region" description="Helical" evidence="13">
    <location>
        <begin position="12"/>
        <end position="32"/>
    </location>
</feature>
<comment type="subcellular location">
    <subcellularLocation>
        <location evidence="2">Cell membrane</location>
        <topology evidence="2">Multi-pass membrane protein</topology>
    </subcellularLocation>
</comment>
<keyword evidence="11 13" id="KW-0472">Membrane</keyword>
<keyword evidence="4" id="KW-1003">Cell membrane</keyword>
<evidence type="ECO:0000256" key="9">
    <source>
        <dbReference type="ARBA" id="ARBA00022989"/>
    </source>
</evidence>
<dbReference type="Proteomes" id="UP000054921">
    <property type="component" value="Unassembled WGS sequence"/>
</dbReference>
<keyword evidence="5" id="KW-0349">Heme</keyword>
<evidence type="ECO:0000256" key="6">
    <source>
        <dbReference type="ARBA" id="ARBA00022692"/>
    </source>
</evidence>
<evidence type="ECO:0000259" key="14">
    <source>
        <dbReference type="Pfam" id="PF01292"/>
    </source>
</evidence>
<feature type="transmembrane region" description="Helical" evidence="13">
    <location>
        <begin position="88"/>
        <end position="107"/>
    </location>
</feature>
<keyword evidence="8" id="KW-0249">Electron transport</keyword>
<keyword evidence="10" id="KW-0408">Iron</keyword>
<gene>
    <name evidence="15" type="ORF">Lche_1888</name>
</gene>